<evidence type="ECO:0000259" key="1">
    <source>
        <dbReference type="Pfam" id="PF18899"/>
    </source>
</evidence>
<dbReference type="Proteomes" id="UP001501676">
    <property type="component" value="Unassembled WGS sequence"/>
</dbReference>
<gene>
    <name evidence="2" type="ORF">GCM10020369_84680</name>
</gene>
<evidence type="ECO:0000313" key="2">
    <source>
        <dbReference type="EMBL" id="GAA3399303.1"/>
    </source>
</evidence>
<reference evidence="3" key="1">
    <citation type="journal article" date="2019" name="Int. J. Syst. Evol. Microbiol.">
        <title>The Global Catalogue of Microorganisms (GCM) 10K type strain sequencing project: providing services to taxonomists for standard genome sequencing and annotation.</title>
        <authorList>
            <consortium name="The Broad Institute Genomics Platform"/>
            <consortium name="The Broad Institute Genome Sequencing Center for Infectious Disease"/>
            <person name="Wu L."/>
            <person name="Ma J."/>
        </authorList>
    </citation>
    <scope>NUCLEOTIDE SEQUENCE [LARGE SCALE GENOMIC DNA]</scope>
    <source>
        <strain evidence="3">JCM 9458</strain>
    </source>
</reference>
<feature type="domain" description="DUF5655" evidence="1">
    <location>
        <begin position="5"/>
        <end position="116"/>
    </location>
</feature>
<dbReference type="Pfam" id="PF18899">
    <property type="entry name" value="DUF5655"/>
    <property type="match status" value="1"/>
</dbReference>
<accession>A0ABP6TDG7</accession>
<dbReference type="InterPro" id="IPR043714">
    <property type="entry name" value="DUF5655"/>
</dbReference>
<dbReference type="RefSeq" id="WP_345734027.1">
    <property type="nucleotide sequence ID" value="NZ_BAAAYN010000129.1"/>
</dbReference>
<organism evidence="2 3">
    <name type="scientific">Cryptosporangium minutisporangium</name>
    <dbReference type="NCBI Taxonomy" id="113569"/>
    <lineage>
        <taxon>Bacteria</taxon>
        <taxon>Bacillati</taxon>
        <taxon>Actinomycetota</taxon>
        <taxon>Actinomycetes</taxon>
        <taxon>Cryptosporangiales</taxon>
        <taxon>Cryptosporangiaceae</taxon>
        <taxon>Cryptosporangium</taxon>
    </lineage>
</organism>
<proteinExistence type="predicted"/>
<protein>
    <recommendedName>
        <fullName evidence="1">DUF5655 domain-containing protein</fullName>
    </recommendedName>
</protein>
<keyword evidence="3" id="KW-1185">Reference proteome</keyword>
<comment type="caution">
    <text evidence="2">The sequence shown here is derived from an EMBL/GenBank/DDBJ whole genome shotgun (WGS) entry which is preliminary data.</text>
</comment>
<name>A0ABP6TDG7_9ACTN</name>
<evidence type="ECO:0000313" key="3">
    <source>
        <dbReference type="Proteomes" id="UP001501676"/>
    </source>
</evidence>
<dbReference type="EMBL" id="BAAAYN010000129">
    <property type="protein sequence ID" value="GAA3399303.1"/>
    <property type="molecule type" value="Genomic_DNA"/>
</dbReference>
<sequence>MATPEEFFSGSPDGLALYRAVADIVGSLGPASVEVGKSQIAFRRLKGFAYVWRPGQYVKSDVPAVLSFGLPHELDSPRFKEIAHPAPRVWMHHLELRDVSELDAEVRSWLEAAYENAGNQRYSH</sequence>